<dbReference type="InterPro" id="IPR001304">
    <property type="entry name" value="C-type_lectin-like"/>
</dbReference>
<evidence type="ECO:0000313" key="3">
    <source>
        <dbReference type="EMBL" id="AFP99243.1"/>
    </source>
</evidence>
<dbReference type="Pfam" id="PF00059">
    <property type="entry name" value="Lectin_C"/>
    <property type="match status" value="1"/>
</dbReference>
<dbReference type="EMBL" id="KA660065">
    <property type="protein sequence ID" value="AFP99243.1"/>
    <property type="molecule type" value="mRNA"/>
</dbReference>
<feature type="chain" id="PRO_5003792572" evidence="1">
    <location>
        <begin position="20"/>
        <end position="156"/>
    </location>
</feature>
<protein>
    <submittedName>
        <fullName evidence="3">C-type lectin</fullName>
    </submittedName>
</protein>
<evidence type="ECO:0000259" key="2">
    <source>
        <dbReference type="PROSITE" id="PS50041"/>
    </source>
</evidence>
<dbReference type="Gene3D" id="3.10.100.10">
    <property type="entry name" value="Mannose-Binding Protein A, subunit A"/>
    <property type="match status" value="1"/>
</dbReference>
<accession>J7HIH2</accession>
<dbReference type="CDD" id="cd00037">
    <property type="entry name" value="CLECT"/>
    <property type="match status" value="1"/>
</dbReference>
<dbReference type="SUPFAM" id="SSF56436">
    <property type="entry name" value="C-type lectin-like"/>
    <property type="match status" value="1"/>
</dbReference>
<dbReference type="AlphaFoldDB" id="J7HIH2"/>
<reference evidence="3" key="1">
    <citation type="submission" date="2012-08" db="EMBL/GenBank/DDBJ databases">
        <title>Functional transcriptomics of wild caught Lutzomyia intermedia salivary glands: Identification of a protective salivary protein against Leishmania braziliensis infection.</title>
        <authorList>
            <person name="de Moura T.R."/>
            <person name="Oliveira F."/>
            <person name="Carneiro M.W."/>
            <person name="Miranda J.C."/>
            <person name="Clarencio J."/>
            <person name="Barral-Netto M."/>
            <person name="Barral A."/>
            <person name="Brodskyn C."/>
            <person name="Ribeiro J.M.C."/>
            <person name="Valenzuela J.G."/>
            <person name="de Oliveira C.I."/>
        </authorList>
    </citation>
    <scope>NUCLEOTIDE SEQUENCE</scope>
    <source>
        <tissue evidence="3">Salivary gland</tissue>
    </source>
</reference>
<feature type="signal peptide" evidence="1">
    <location>
        <begin position="1"/>
        <end position="19"/>
    </location>
</feature>
<organism evidence="3">
    <name type="scientific">Nyssomyia intermedia</name>
    <dbReference type="NCBI Taxonomy" id="182990"/>
    <lineage>
        <taxon>Eukaryota</taxon>
        <taxon>Metazoa</taxon>
        <taxon>Ecdysozoa</taxon>
        <taxon>Arthropoda</taxon>
        <taxon>Hexapoda</taxon>
        <taxon>Insecta</taxon>
        <taxon>Pterygota</taxon>
        <taxon>Neoptera</taxon>
        <taxon>Endopterygota</taxon>
        <taxon>Diptera</taxon>
        <taxon>Nematocera</taxon>
        <taxon>Psychodoidea</taxon>
        <taxon>Psychodidae</taxon>
        <taxon>Nyssomyia</taxon>
    </lineage>
</organism>
<name>J7HIH2_9DIPT</name>
<evidence type="ECO:0000256" key="1">
    <source>
        <dbReference type="SAM" id="SignalP"/>
    </source>
</evidence>
<dbReference type="SMART" id="SM00034">
    <property type="entry name" value="CLECT"/>
    <property type="match status" value="1"/>
</dbReference>
<sequence>MIVRFAIILFLTYLSFAHADFNPEHKLTGKTILVSKIRKNWFDALDYCKNKGMTLATVRGRRENRELTNALRNSPVATHHWIGGIRHLNENFFRWIHNNNKIETTGYTNWQPGEPNFGRGIELCMEYWNDPTKNIEWKWNDNDCKQEQIFVCEKRD</sequence>
<dbReference type="GO" id="GO:0030246">
    <property type="term" value="F:carbohydrate binding"/>
    <property type="evidence" value="ECO:0007669"/>
    <property type="project" value="UniProtKB-KW"/>
</dbReference>
<keyword evidence="3" id="KW-0430">Lectin</keyword>
<dbReference type="InterPro" id="IPR016186">
    <property type="entry name" value="C-type_lectin-like/link_sf"/>
</dbReference>
<dbReference type="PROSITE" id="PS50041">
    <property type="entry name" value="C_TYPE_LECTIN_2"/>
    <property type="match status" value="1"/>
</dbReference>
<dbReference type="PANTHER" id="PTHR22803">
    <property type="entry name" value="MANNOSE, PHOSPHOLIPASE, LECTIN RECEPTOR RELATED"/>
    <property type="match status" value="1"/>
</dbReference>
<dbReference type="InterPro" id="IPR016187">
    <property type="entry name" value="CTDL_fold"/>
</dbReference>
<dbReference type="InterPro" id="IPR050111">
    <property type="entry name" value="C-type_lectin/snaclec_domain"/>
</dbReference>
<keyword evidence="1" id="KW-0732">Signal</keyword>
<feature type="domain" description="C-type lectin" evidence="2">
    <location>
        <begin position="27"/>
        <end position="153"/>
    </location>
</feature>
<proteinExistence type="evidence at transcript level"/>